<dbReference type="InterPro" id="IPR054075">
    <property type="entry name" value="Gp53-like_C"/>
</dbReference>
<evidence type="ECO:0000313" key="2">
    <source>
        <dbReference type="EMBL" id="OIV42227.1"/>
    </source>
</evidence>
<accession>A0A1J7BU45</accession>
<evidence type="ECO:0000313" key="3">
    <source>
        <dbReference type="Proteomes" id="UP000182826"/>
    </source>
</evidence>
<dbReference type="AlphaFoldDB" id="A0A1J7BU45"/>
<dbReference type="RefSeq" id="WP_071636704.1">
    <property type="nucleotide sequence ID" value="NZ_MLFK01000006.1"/>
</dbReference>
<dbReference type="OrthoDB" id="1299826at2"/>
<dbReference type="Gene3D" id="2.60.40.3940">
    <property type="match status" value="1"/>
</dbReference>
<evidence type="ECO:0000259" key="1">
    <source>
        <dbReference type="Pfam" id="PF21882"/>
    </source>
</evidence>
<dbReference type="Proteomes" id="UP000182826">
    <property type="component" value="Unassembled WGS sequence"/>
</dbReference>
<comment type="caution">
    <text evidence="2">The sequence shown here is derived from an EMBL/GenBank/DDBJ whole genome shotgun (WGS) entry which is preliminary data.</text>
</comment>
<name>A0A1J7BU45_FLAJO</name>
<reference evidence="2 3" key="1">
    <citation type="submission" date="2016-10" db="EMBL/GenBank/DDBJ databases">
        <title>Draft Genome Sequence of Rhizobacteria Flavobacterium johnsoniae CI04.</title>
        <authorList>
            <person name="Bravo J.I."/>
            <person name="Lozano G.L."/>
            <person name="Handelsman J."/>
        </authorList>
    </citation>
    <scope>NUCLEOTIDE SEQUENCE [LARGE SCALE GENOMIC DNA]</scope>
    <source>
        <strain evidence="2 3">CI04</strain>
    </source>
</reference>
<dbReference type="Pfam" id="PF21882">
    <property type="entry name" value="Gp53-like_C"/>
    <property type="match status" value="1"/>
</dbReference>
<gene>
    <name evidence="2" type="ORF">BKM63_11405</name>
</gene>
<proteinExistence type="predicted"/>
<sequence>MATTRRNDIRTKFQDKDIPTQSDFDLIFDSFVHKDEDKANFQIVEAGTSNEHYITPALLKAVFQNSGILSGNCYAPYKEFIDDFTGLSIELEHQPIENSVKVFKNGQLLEEKKDYALNHNTGVIAFSGIITSRNIEVNYWFKNINPTSGDSDSMFGKASIPYKENFSELTFNSDTITLKETPLTYSARIYKNGQLLRENKDYSIVDGSKIVKFSAPISNRNIEVDYWYAGPISLTDPELNTKYVDLTTNQSIKGNKTFTETVESNAFIKTGGASNQYLMADGSVTTSTGSDYDAGHAPFAIPLTGGYQKFSNGLILQWDYIMNGSTNYTFPIAFPNRVGSIVLSTYRNSSGNKGFNHVYNVTGTSYNAIIDGSTGYMFAIGY</sequence>
<organism evidence="2 3">
    <name type="scientific">Flavobacterium johnsoniae</name>
    <name type="common">Cytophaga johnsonae</name>
    <dbReference type="NCBI Taxonomy" id="986"/>
    <lineage>
        <taxon>Bacteria</taxon>
        <taxon>Pseudomonadati</taxon>
        <taxon>Bacteroidota</taxon>
        <taxon>Flavobacteriia</taxon>
        <taxon>Flavobacteriales</taxon>
        <taxon>Flavobacteriaceae</taxon>
        <taxon>Flavobacterium</taxon>
    </lineage>
</organism>
<dbReference type="EMBL" id="MLFK01000006">
    <property type="protein sequence ID" value="OIV42227.1"/>
    <property type="molecule type" value="Genomic_DNA"/>
</dbReference>
<protein>
    <recommendedName>
        <fullName evidence="1">Putative tail fiber protein gp53-like C-terminal domain-containing protein</fullName>
    </recommendedName>
</protein>
<feature type="domain" description="Putative tail fiber protein gp53-like C-terminal" evidence="1">
    <location>
        <begin position="309"/>
        <end position="382"/>
    </location>
</feature>
<keyword evidence="3" id="KW-1185">Reference proteome</keyword>